<dbReference type="EnsemblMetazoa" id="SCAU016980-RA">
    <property type="protein sequence ID" value="SCAU016980-PA"/>
    <property type="gene ID" value="SCAU016980"/>
</dbReference>
<comment type="caution">
    <text evidence="6">Lacks conserved residue(s) required for the propagation of feature annotation.</text>
</comment>
<evidence type="ECO:0000256" key="5">
    <source>
        <dbReference type="ARBA" id="ARBA00023136"/>
    </source>
</evidence>
<feature type="transmembrane region" description="Helical" evidence="6">
    <location>
        <begin position="138"/>
        <end position="156"/>
    </location>
</feature>
<keyword evidence="6" id="KW-0675">Receptor</keyword>
<dbReference type="GO" id="GO:0050909">
    <property type="term" value="P:sensory perception of taste"/>
    <property type="evidence" value="ECO:0007669"/>
    <property type="project" value="InterPro"/>
</dbReference>
<sequence>MKQHFQTTKQYCKQICQFFLIFVGLTSYWYDYKKADFKRNILSRLVFVTLNIIGIAININEDKGFLGFLEHIRMNTVLRYMTASRFIFIMLPPVCTFGQICLRGSQLVDIKRKLQSLETECRAKFASCKVIERKMGKLNLINLIIGAFTYIMTLAWNVYFKLWWLITILYANITLLSPFWMCQYFQVIAKICRLFYYIDKQLQKLLQDVTNSPDEMDENTAHEICLEIFWLRRKHFELCHLWQELETMSKWLICLKRLVSLISIGMHLYAVMAETRHFPIKHLLFYDLPDILPKILDFYVTDYLCDLTKQTFMDLQLTIRDLSGLDSKQPKLRREFEAFSLYLCFQKMNLHLSGPIRMGRRTWFAMMSAVTTCAIVLGQAHMKAA</sequence>
<evidence type="ECO:0000256" key="2">
    <source>
        <dbReference type="ARBA" id="ARBA00022475"/>
    </source>
</evidence>
<evidence type="ECO:0000313" key="8">
    <source>
        <dbReference type="Proteomes" id="UP000095300"/>
    </source>
</evidence>
<dbReference type="GO" id="GO:0005886">
    <property type="term" value="C:plasma membrane"/>
    <property type="evidence" value="ECO:0007669"/>
    <property type="project" value="UniProtKB-SubCell"/>
</dbReference>
<dbReference type="Pfam" id="PF08395">
    <property type="entry name" value="7tm_7"/>
    <property type="match status" value="1"/>
</dbReference>
<comment type="similarity">
    <text evidence="6">Belongs to the insect chemoreceptor superfamily. Gustatory receptor (GR) family.</text>
</comment>
<keyword evidence="3 6" id="KW-0812">Transmembrane</keyword>
<dbReference type="AlphaFoldDB" id="A0A905STE2"/>
<comment type="subcellular location">
    <subcellularLocation>
        <location evidence="1 6">Cell membrane</location>
        <topology evidence="1 6">Multi-pass membrane protein</topology>
    </subcellularLocation>
</comment>
<feature type="transmembrane region" description="Helical" evidence="6">
    <location>
        <begin position="162"/>
        <end position="181"/>
    </location>
</feature>
<evidence type="ECO:0000256" key="3">
    <source>
        <dbReference type="ARBA" id="ARBA00022692"/>
    </source>
</evidence>
<evidence type="ECO:0000313" key="7">
    <source>
        <dbReference type="EnsemblMetazoa" id="SCAU016980-PA"/>
    </source>
</evidence>
<comment type="function">
    <text evidence="6">Gustatory receptor which mediates acceptance or avoidance behavior, depending on its substrates.</text>
</comment>
<keyword evidence="5 6" id="KW-0472">Membrane</keyword>
<keyword evidence="4 6" id="KW-1133">Transmembrane helix</keyword>
<feature type="transmembrane region" description="Helical" evidence="6">
    <location>
        <begin position="363"/>
        <end position="382"/>
    </location>
</feature>
<proteinExistence type="inferred from homology"/>
<name>A0A905STE2_STOCA</name>
<keyword evidence="6" id="KW-0807">Transducer</keyword>
<feature type="transmembrane region" description="Helical" evidence="6">
    <location>
        <begin position="80"/>
        <end position="102"/>
    </location>
</feature>
<reference evidence="7" key="1">
    <citation type="submission" date="2022-10" db="UniProtKB">
        <authorList>
            <consortium name="EnsemblMetazoa"/>
        </authorList>
    </citation>
    <scope>IDENTIFICATION</scope>
    <source>
        <strain evidence="7">USDA</strain>
    </source>
</reference>
<evidence type="ECO:0000256" key="1">
    <source>
        <dbReference type="ARBA" id="ARBA00004651"/>
    </source>
</evidence>
<feature type="transmembrane region" description="Helical" evidence="6">
    <location>
        <begin position="42"/>
        <end position="60"/>
    </location>
</feature>
<accession>A0A905STE2</accession>
<keyword evidence="8" id="KW-1185">Reference proteome</keyword>
<dbReference type="GO" id="GO:0007165">
    <property type="term" value="P:signal transduction"/>
    <property type="evidence" value="ECO:0007669"/>
    <property type="project" value="UniProtKB-KW"/>
</dbReference>
<keyword evidence="2 6" id="KW-1003">Cell membrane</keyword>
<evidence type="ECO:0000256" key="4">
    <source>
        <dbReference type="ARBA" id="ARBA00022989"/>
    </source>
</evidence>
<dbReference type="Proteomes" id="UP000095300">
    <property type="component" value="Unassembled WGS sequence"/>
</dbReference>
<protein>
    <recommendedName>
        <fullName evidence="6">Gustatory receptor</fullName>
    </recommendedName>
</protein>
<evidence type="ECO:0000256" key="6">
    <source>
        <dbReference type="RuleBase" id="RU363108"/>
    </source>
</evidence>
<dbReference type="InterPro" id="IPR013604">
    <property type="entry name" value="7TM_chemorcpt"/>
</dbReference>
<organism evidence="7 8">
    <name type="scientific">Stomoxys calcitrans</name>
    <name type="common">Stable fly</name>
    <name type="synonym">Conops calcitrans</name>
    <dbReference type="NCBI Taxonomy" id="35570"/>
    <lineage>
        <taxon>Eukaryota</taxon>
        <taxon>Metazoa</taxon>
        <taxon>Ecdysozoa</taxon>
        <taxon>Arthropoda</taxon>
        <taxon>Hexapoda</taxon>
        <taxon>Insecta</taxon>
        <taxon>Pterygota</taxon>
        <taxon>Neoptera</taxon>
        <taxon>Endopterygota</taxon>
        <taxon>Diptera</taxon>
        <taxon>Brachycera</taxon>
        <taxon>Muscomorpha</taxon>
        <taxon>Muscoidea</taxon>
        <taxon>Muscidae</taxon>
        <taxon>Stomoxys</taxon>
    </lineage>
</organism>